<keyword evidence="2" id="KW-0813">Transport</keyword>
<name>A0A9X4QL24_9BACL</name>
<dbReference type="InterPro" id="IPR006059">
    <property type="entry name" value="SBP"/>
</dbReference>
<feature type="chain" id="PRO_5040760671" evidence="5">
    <location>
        <begin position="21"/>
        <end position="455"/>
    </location>
</feature>
<dbReference type="PROSITE" id="PS51257">
    <property type="entry name" value="PROKAR_LIPOPROTEIN"/>
    <property type="match status" value="1"/>
</dbReference>
<dbReference type="PANTHER" id="PTHR43649:SF12">
    <property type="entry name" value="DIACETYLCHITOBIOSE BINDING PROTEIN DASA"/>
    <property type="match status" value="1"/>
</dbReference>
<comment type="caution">
    <text evidence="6">The sequence shown here is derived from an EMBL/GenBank/DDBJ whole genome shotgun (WGS) entry which is preliminary data.</text>
</comment>
<dbReference type="RefSeq" id="WP_277565169.1">
    <property type="nucleotide sequence ID" value="NZ_JAPDHZ010000002.1"/>
</dbReference>
<comment type="similarity">
    <text evidence="1">Belongs to the bacterial solute-binding protein 1 family.</text>
</comment>
<dbReference type="InterPro" id="IPR050490">
    <property type="entry name" value="Bact_solute-bd_prot1"/>
</dbReference>
<dbReference type="PROSITE" id="PS01037">
    <property type="entry name" value="SBP_BACTERIAL_1"/>
    <property type="match status" value="1"/>
</dbReference>
<gene>
    <name evidence="6" type="ORF">OMP38_04835</name>
</gene>
<dbReference type="InterPro" id="IPR006061">
    <property type="entry name" value="SBP_1_CS"/>
</dbReference>
<evidence type="ECO:0000313" key="7">
    <source>
        <dbReference type="Proteomes" id="UP001153387"/>
    </source>
</evidence>
<feature type="region of interest" description="Disordered" evidence="4">
    <location>
        <begin position="31"/>
        <end position="53"/>
    </location>
</feature>
<feature type="signal peptide" evidence="5">
    <location>
        <begin position="1"/>
        <end position="20"/>
    </location>
</feature>
<dbReference type="PANTHER" id="PTHR43649">
    <property type="entry name" value="ARABINOSE-BINDING PROTEIN-RELATED"/>
    <property type="match status" value="1"/>
</dbReference>
<keyword evidence="7" id="KW-1185">Reference proteome</keyword>
<protein>
    <submittedName>
        <fullName evidence="6">Extracellular solute-binding protein</fullName>
    </submittedName>
</protein>
<evidence type="ECO:0000313" key="6">
    <source>
        <dbReference type="EMBL" id="MDG0790249.1"/>
    </source>
</evidence>
<sequence length="455" mass="48895">MKKWAAAGLPLTMAAMLATACGGNTNENGGQAATGAAGTTAQESAGESQSAAADKDPVTLRYLTWDYSDRTVSTDAWIASLKDNMQIKIDMQNVPTDQYNVTLKTKYAATDLPDLVKTHGIDRQLNLSEKLTIDPDQFVDLSDLPAIADFVPSVIQDRKSNQAGKLYYVPVSTNALGVLYNKKTFADNGIAIPTTLDEFIAISEKLNSAGVTPIAAGFKDSWTTQIIPFIAFGQYVNAKHPEAKQQLADGTLTYADLKEDVLKALNVQLDWIDKGFFQKDILGTDINVASQMVGTGKAAMLINGTWQLGAVQASNPDAEIGFFPLPLNAAGEKTILPTSADEGILINAKSKHLEAAKEALNAYLSPEIQTLVINDLKGIPTNTKVQVTDPFVKEVQTAMTATDVQSDWWGGNGYYQPSGTAFSMDKSLQNLIAKGITPEQFIADYDAANAKALKK</sequence>
<keyword evidence="3 5" id="KW-0732">Signal</keyword>
<accession>A0A9X4QL24</accession>
<organism evidence="6 7">
    <name type="scientific">Cohnella ginsengisoli</name>
    <dbReference type="NCBI Taxonomy" id="425004"/>
    <lineage>
        <taxon>Bacteria</taxon>
        <taxon>Bacillati</taxon>
        <taxon>Bacillota</taxon>
        <taxon>Bacilli</taxon>
        <taxon>Bacillales</taxon>
        <taxon>Paenibacillaceae</taxon>
        <taxon>Cohnella</taxon>
    </lineage>
</organism>
<proteinExistence type="inferred from homology"/>
<dbReference type="Proteomes" id="UP001153387">
    <property type="component" value="Unassembled WGS sequence"/>
</dbReference>
<evidence type="ECO:0000256" key="3">
    <source>
        <dbReference type="ARBA" id="ARBA00022729"/>
    </source>
</evidence>
<dbReference type="Gene3D" id="3.40.190.10">
    <property type="entry name" value="Periplasmic binding protein-like II"/>
    <property type="match status" value="2"/>
</dbReference>
<reference evidence="6 7" key="1">
    <citation type="submission" date="2022-10" db="EMBL/GenBank/DDBJ databases">
        <title>Comparative genomic analysis of Cohnella hashimotonis sp. nov., isolated from the International Space Station.</title>
        <authorList>
            <person name="Simpson A."/>
            <person name="Venkateswaran K."/>
        </authorList>
    </citation>
    <scope>NUCLEOTIDE SEQUENCE [LARGE SCALE GENOMIC DNA]</scope>
    <source>
        <strain evidence="6 7">DSM 18997</strain>
    </source>
</reference>
<dbReference type="AlphaFoldDB" id="A0A9X4QL24"/>
<dbReference type="Pfam" id="PF01547">
    <property type="entry name" value="SBP_bac_1"/>
    <property type="match status" value="1"/>
</dbReference>
<feature type="compositionally biased region" description="Low complexity" evidence="4">
    <location>
        <begin position="31"/>
        <end position="52"/>
    </location>
</feature>
<dbReference type="EMBL" id="JAPDHZ010000002">
    <property type="protein sequence ID" value="MDG0790249.1"/>
    <property type="molecule type" value="Genomic_DNA"/>
</dbReference>
<evidence type="ECO:0000256" key="5">
    <source>
        <dbReference type="SAM" id="SignalP"/>
    </source>
</evidence>
<evidence type="ECO:0000256" key="2">
    <source>
        <dbReference type="ARBA" id="ARBA00022448"/>
    </source>
</evidence>
<evidence type="ECO:0000256" key="4">
    <source>
        <dbReference type="SAM" id="MobiDB-lite"/>
    </source>
</evidence>
<evidence type="ECO:0000256" key="1">
    <source>
        <dbReference type="ARBA" id="ARBA00008520"/>
    </source>
</evidence>
<dbReference type="SUPFAM" id="SSF53850">
    <property type="entry name" value="Periplasmic binding protein-like II"/>
    <property type="match status" value="1"/>
</dbReference>
<dbReference type="GO" id="GO:0055085">
    <property type="term" value="P:transmembrane transport"/>
    <property type="evidence" value="ECO:0007669"/>
    <property type="project" value="InterPro"/>
</dbReference>